<gene>
    <name evidence="1" type="ORF">UFOVP617_29</name>
</gene>
<sequence>MAEFIRLAEMPKGKAFKTLSKTERMYIDDNWQYENIERMSKMLKISYMDVDVYCRKMDYLPPRIIKAKPKQLPKCDTFDVDTYKPFSI</sequence>
<reference evidence="1" key="1">
    <citation type="submission" date="2020-04" db="EMBL/GenBank/DDBJ databases">
        <authorList>
            <person name="Chiriac C."/>
            <person name="Salcher M."/>
            <person name="Ghai R."/>
            <person name="Kavagutti S V."/>
        </authorList>
    </citation>
    <scope>NUCLEOTIDE SEQUENCE</scope>
</reference>
<dbReference type="EMBL" id="LR796575">
    <property type="protein sequence ID" value="CAB4152708.1"/>
    <property type="molecule type" value="Genomic_DNA"/>
</dbReference>
<accession>A0A6J5N1U5</accession>
<proteinExistence type="predicted"/>
<organism evidence="1">
    <name type="scientific">uncultured Caudovirales phage</name>
    <dbReference type="NCBI Taxonomy" id="2100421"/>
    <lineage>
        <taxon>Viruses</taxon>
        <taxon>Duplodnaviria</taxon>
        <taxon>Heunggongvirae</taxon>
        <taxon>Uroviricota</taxon>
        <taxon>Caudoviricetes</taxon>
        <taxon>Peduoviridae</taxon>
        <taxon>Maltschvirus</taxon>
        <taxon>Maltschvirus maltsch</taxon>
    </lineage>
</organism>
<protein>
    <submittedName>
        <fullName evidence="1">Uncharacterized protein</fullName>
    </submittedName>
</protein>
<evidence type="ECO:0000313" key="1">
    <source>
        <dbReference type="EMBL" id="CAB4152708.1"/>
    </source>
</evidence>
<name>A0A6J5N1U5_9CAUD</name>